<dbReference type="PANTHER" id="PTHR24253:SF153">
    <property type="entry name" value="SERINE PROTEASE HEPSIN"/>
    <property type="match status" value="1"/>
</dbReference>
<dbReference type="GO" id="GO:0004252">
    <property type="term" value="F:serine-type endopeptidase activity"/>
    <property type="evidence" value="ECO:0007669"/>
    <property type="project" value="InterPro"/>
</dbReference>
<reference evidence="4 5" key="1">
    <citation type="submission" date="2019-02" db="EMBL/GenBank/DDBJ databases">
        <title>Deep-cultivation of Planctomycetes and their phenomic and genomic characterization uncovers novel biology.</title>
        <authorList>
            <person name="Wiegand S."/>
            <person name="Jogler M."/>
            <person name="Boedeker C."/>
            <person name="Pinto D."/>
            <person name="Vollmers J."/>
            <person name="Rivas-Marin E."/>
            <person name="Kohn T."/>
            <person name="Peeters S.H."/>
            <person name="Heuer A."/>
            <person name="Rast P."/>
            <person name="Oberbeckmann S."/>
            <person name="Bunk B."/>
            <person name="Jeske O."/>
            <person name="Meyerdierks A."/>
            <person name="Storesund J.E."/>
            <person name="Kallscheuer N."/>
            <person name="Luecker S."/>
            <person name="Lage O.M."/>
            <person name="Pohl T."/>
            <person name="Merkel B.J."/>
            <person name="Hornburger P."/>
            <person name="Mueller R.-W."/>
            <person name="Bruemmer F."/>
            <person name="Labrenz M."/>
            <person name="Spormann A.M."/>
            <person name="Op Den Camp H."/>
            <person name="Overmann J."/>
            <person name="Amann R."/>
            <person name="Jetten M.S.M."/>
            <person name="Mascher T."/>
            <person name="Medema M.H."/>
            <person name="Devos D.P."/>
            <person name="Kaster A.-K."/>
            <person name="Ovreas L."/>
            <person name="Rohde M."/>
            <person name="Galperin M.Y."/>
            <person name="Jogler C."/>
        </authorList>
    </citation>
    <scope>NUCLEOTIDE SEQUENCE [LARGE SCALE GENOMIC DNA]</scope>
    <source>
        <strain evidence="4 5">Poly51</strain>
    </source>
</reference>
<dbReference type="PROSITE" id="PS00135">
    <property type="entry name" value="TRYPSIN_SER"/>
    <property type="match status" value="1"/>
</dbReference>
<sequence precursor="true">MRRIRRPICWHVALAGLFWTAFIGASDDSFPADPMHKGRIKLNAITCFVSSRFRSTKEHFRATLLWLLTGWLVLASGNFASAVVWRDDLTDAEVQELARQGQFAGVGTVSGGGTGSAIAPGWVLTARHVVGNGSRVTFRLDGQTYAGTSVSQAGSDVALIRLDANQQLPTSTPFIVPNPGHNPVNQLVWKVGWGQYSSVANSQISRGPSGENARAGTNVINSIQNTSAGSSLVFNNSNMGVNSTPFEVSTAPGDSGGPMMYQHQNQWFIAGVTTGAESGVGFTDANVAGVYDWIVSQTGDIFTPQAAPTQIFWDGDSATPGVQTGPGSWSNQRPSFTAVGGAIDGFNFTWENDATATAVFGTANSGASLITVDSAIRFAGIRFAPNTSTGPFQILAGSGTLEAAAGGATIEAQKFARVGAALVGNQTITKTGAADLLINGDNSAFDGQFVIQEGTAIFDNAASFGTGGFLPTTKTTVADGATLQLRGTGLSASEHLHISGSGIDNKGAIYVSAGNHELTERISLQADATIRVDAGRSLTIGGDQGRFYNPGGQSNTLTQIGTGVAVYDKISNITGLAVVNGIAAGSGGINGFVTLTSGAELRPGDSATNTAIGTFTTDDFTIDSTSLLTIDFDPMAGLIDSLNVTGSVNLAGLLRLNLLSAPTPQSSFLFVNNDGSDTVIGQFSNLNRITGSFGGQSYDFAIRYSAGTGNDIAIAAVPEPTTWVALSLAGLAIGYRRRRQCMTRPMVS</sequence>
<evidence type="ECO:0000313" key="4">
    <source>
        <dbReference type="EMBL" id="TWU48719.1"/>
    </source>
</evidence>
<feature type="chain" id="PRO_5022989033" evidence="2">
    <location>
        <begin position="26"/>
        <end position="748"/>
    </location>
</feature>
<feature type="signal peptide" evidence="2">
    <location>
        <begin position="1"/>
        <end position="25"/>
    </location>
</feature>
<evidence type="ECO:0000256" key="2">
    <source>
        <dbReference type="SAM" id="SignalP"/>
    </source>
</evidence>
<evidence type="ECO:0000259" key="3">
    <source>
        <dbReference type="PROSITE" id="PS50240"/>
    </source>
</evidence>
<comment type="caution">
    <text evidence="4">The sequence shown here is derived from an EMBL/GenBank/DDBJ whole genome shotgun (WGS) entry which is preliminary data.</text>
</comment>
<dbReference type="PANTHER" id="PTHR24253">
    <property type="entry name" value="TRANSMEMBRANE PROTEASE SERINE"/>
    <property type="match status" value="1"/>
</dbReference>
<keyword evidence="5" id="KW-1185">Reference proteome</keyword>
<dbReference type="OrthoDB" id="9813836at2"/>
<dbReference type="InterPro" id="IPR013424">
    <property type="entry name" value="Ice-binding_C"/>
</dbReference>
<dbReference type="InterPro" id="IPR001254">
    <property type="entry name" value="Trypsin_dom"/>
</dbReference>
<evidence type="ECO:0000256" key="1">
    <source>
        <dbReference type="ARBA" id="ARBA00023157"/>
    </source>
</evidence>
<dbReference type="Pfam" id="PF00089">
    <property type="entry name" value="Trypsin"/>
    <property type="match status" value="1"/>
</dbReference>
<dbReference type="PRINTS" id="PR00722">
    <property type="entry name" value="CHYMOTRYPSIN"/>
</dbReference>
<dbReference type="Gene3D" id="2.40.10.10">
    <property type="entry name" value="Trypsin-like serine proteases"/>
    <property type="match status" value="2"/>
</dbReference>
<dbReference type="RefSeq" id="WP_146460234.1">
    <property type="nucleotide sequence ID" value="NZ_SJPW01000006.1"/>
</dbReference>
<gene>
    <name evidence="4" type="ORF">Poly51_46210</name>
</gene>
<feature type="domain" description="Peptidase S1" evidence="3">
    <location>
        <begin position="74"/>
        <end position="299"/>
    </location>
</feature>
<dbReference type="InterPro" id="IPR009003">
    <property type="entry name" value="Peptidase_S1_PA"/>
</dbReference>
<dbReference type="AlphaFoldDB" id="A0A5C6EN20"/>
<dbReference type="Proteomes" id="UP000318288">
    <property type="component" value="Unassembled WGS sequence"/>
</dbReference>
<dbReference type="GO" id="GO:0006508">
    <property type="term" value="P:proteolysis"/>
    <property type="evidence" value="ECO:0007669"/>
    <property type="project" value="InterPro"/>
</dbReference>
<dbReference type="InterPro" id="IPR043504">
    <property type="entry name" value="Peptidase_S1_PA_chymotrypsin"/>
</dbReference>
<dbReference type="InterPro" id="IPR001314">
    <property type="entry name" value="Peptidase_S1A"/>
</dbReference>
<proteinExistence type="predicted"/>
<accession>A0A5C6EN20</accession>
<evidence type="ECO:0000313" key="5">
    <source>
        <dbReference type="Proteomes" id="UP000318288"/>
    </source>
</evidence>
<dbReference type="EMBL" id="SJPW01000006">
    <property type="protein sequence ID" value="TWU48719.1"/>
    <property type="molecule type" value="Genomic_DNA"/>
</dbReference>
<dbReference type="NCBIfam" id="TIGR02595">
    <property type="entry name" value="PEP_CTERM"/>
    <property type="match status" value="1"/>
</dbReference>
<dbReference type="SUPFAM" id="SSF50494">
    <property type="entry name" value="Trypsin-like serine proteases"/>
    <property type="match status" value="1"/>
</dbReference>
<name>A0A5C6EN20_9BACT</name>
<keyword evidence="1" id="KW-1015">Disulfide bond</keyword>
<organism evidence="4 5">
    <name type="scientific">Rubripirellula tenax</name>
    <dbReference type="NCBI Taxonomy" id="2528015"/>
    <lineage>
        <taxon>Bacteria</taxon>
        <taxon>Pseudomonadati</taxon>
        <taxon>Planctomycetota</taxon>
        <taxon>Planctomycetia</taxon>
        <taxon>Pirellulales</taxon>
        <taxon>Pirellulaceae</taxon>
        <taxon>Rubripirellula</taxon>
    </lineage>
</organism>
<dbReference type="PROSITE" id="PS50240">
    <property type="entry name" value="TRYPSIN_DOM"/>
    <property type="match status" value="1"/>
</dbReference>
<dbReference type="SMART" id="SM00020">
    <property type="entry name" value="Tryp_SPc"/>
    <property type="match status" value="1"/>
</dbReference>
<keyword evidence="2" id="KW-0732">Signal</keyword>
<protein>
    <submittedName>
        <fullName evidence="4">Trypsin</fullName>
    </submittedName>
</protein>
<dbReference type="InterPro" id="IPR033116">
    <property type="entry name" value="TRYPSIN_SER"/>
</dbReference>